<dbReference type="SUPFAM" id="SSF52833">
    <property type="entry name" value="Thioredoxin-like"/>
    <property type="match status" value="1"/>
</dbReference>
<protein>
    <submittedName>
        <fullName evidence="3">Thioredoxin family protein</fullName>
    </submittedName>
</protein>
<evidence type="ECO:0000256" key="1">
    <source>
        <dbReference type="SAM" id="SignalP"/>
    </source>
</evidence>
<sequence length="401" mass="44998">MIAKFRLTSQALVLVLCACLSTVAFAADTLDAARAQARKEKKPLLIDFYAEWCGPCKVFTRDSKKNADIKQKLKSVVLLKVDAEKGNGLHLAEQYGVSGYPTFVLVNADQEVIYRWTGYSKDHFIGQIDTALEDPRPISQKIASYKKKKTLNTAAFLANYHVSKGEYGQAIKLYEEAESLRGAKDPSYQSDIWEVKFEMFRREEEGIEFADLHRSAQRALAQADHETGMDIAKSMIYLSKKEKNREQLVGYIGKAMEVAKAMSPEQAKKVPMISLKADHQLYIEGKPEKALATIKTGYDAGWDETPDGLNRFAWWCFENEVNLEEASRLAAKGAALAEPGSDRANILDTQAEIENARGNVAKAVALMEEAVRNYPDRAFFKRQLERFKKALTESEASIKKS</sequence>
<dbReference type="InterPro" id="IPR036249">
    <property type="entry name" value="Thioredoxin-like_sf"/>
</dbReference>
<dbReference type="PANTHER" id="PTHR43601">
    <property type="entry name" value="THIOREDOXIN, MITOCHONDRIAL"/>
    <property type="match status" value="1"/>
</dbReference>
<accession>A0A8A4TN64</accession>
<keyword evidence="1" id="KW-0732">Signal</keyword>
<dbReference type="GO" id="GO:0006950">
    <property type="term" value="P:response to stress"/>
    <property type="evidence" value="ECO:0007669"/>
    <property type="project" value="UniProtKB-ARBA"/>
</dbReference>
<keyword evidence="4" id="KW-1185">Reference proteome</keyword>
<feature type="signal peptide" evidence="1">
    <location>
        <begin position="1"/>
        <end position="26"/>
    </location>
</feature>
<evidence type="ECO:0000313" key="4">
    <source>
        <dbReference type="Proteomes" id="UP000663929"/>
    </source>
</evidence>
<evidence type="ECO:0000259" key="2">
    <source>
        <dbReference type="PROSITE" id="PS51352"/>
    </source>
</evidence>
<dbReference type="Pfam" id="PF00085">
    <property type="entry name" value="Thioredoxin"/>
    <property type="match status" value="1"/>
</dbReference>
<evidence type="ECO:0000313" key="3">
    <source>
        <dbReference type="EMBL" id="QTD50877.1"/>
    </source>
</evidence>
<dbReference type="KEGG" id="scor:J3U87_00280"/>
<dbReference type="EMBL" id="CP071793">
    <property type="protein sequence ID" value="QTD50877.1"/>
    <property type="molecule type" value="Genomic_DNA"/>
</dbReference>
<organism evidence="3 4">
    <name type="scientific">Sulfidibacter corallicola</name>
    <dbReference type="NCBI Taxonomy" id="2818388"/>
    <lineage>
        <taxon>Bacteria</taxon>
        <taxon>Pseudomonadati</taxon>
        <taxon>Acidobacteriota</taxon>
        <taxon>Holophagae</taxon>
        <taxon>Acanthopleuribacterales</taxon>
        <taxon>Acanthopleuribacteraceae</taxon>
        <taxon>Sulfidibacter</taxon>
    </lineage>
</organism>
<dbReference type="PROSITE" id="PS51352">
    <property type="entry name" value="THIOREDOXIN_2"/>
    <property type="match status" value="1"/>
</dbReference>
<gene>
    <name evidence="3" type="ORF">J3U87_00280</name>
</gene>
<reference evidence="3" key="1">
    <citation type="submission" date="2021-03" db="EMBL/GenBank/DDBJ databases">
        <title>Acanthopleuribacteraceae sp. M133.</title>
        <authorList>
            <person name="Wang G."/>
        </authorList>
    </citation>
    <scope>NUCLEOTIDE SEQUENCE</scope>
    <source>
        <strain evidence="3">M133</strain>
    </source>
</reference>
<dbReference type="InterPro" id="IPR011990">
    <property type="entry name" value="TPR-like_helical_dom_sf"/>
</dbReference>
<dbReference type="SUPFAM" id="SSF48452">
    <property type="entry name" value="TPR-like"/>
    <property type="match status" value="1"/>
</dbReference>
<dbReference type="GO" id="GO:0045454">
    <property type="term" value="P:cell redox homeostasis"/>
    <property type="evidence" value="ECO:0007669"/>
    <property type="project" value="TreeGrafter"/>
</dbReference>
<proteinExistence type="predicted"/>
<dbReference type="Proteomes" id="UP000663929">
    <property type="component" value="Chromosome"/>
</dbReference>
<dbReference type="Gene3D" id="1.25.40.10">
    <property type="entry name" value="Tetratricopeptide repeat domain"/>
    <property type="match status" value="1"/>
</dbReference>
<dbReference type="PANTHER" id="PTHR43601:SF3">
    <property type="entry name" value="THIOREDOXIN, MITOCHONDRIAL"/>
    <property type="match status" value="1"/>
</dbReference>
<feature type="chain" id="PRO_5035205280" evidence="1">
    <location>
        <begin position="27"/>
        <end position="401"/>
    </location>
</feature>
<dbReference type="RefSeq" id="WP_237381012.1">
    <property type="nucleotide sequence ID" value="NZ_CP071793.1"/>
</dbReference>
<dbReference type="AlphaFoldDB" id="A0A8A4TN64"/>
<name>A0A8A4TN64_SULCO</name>
<dbReference type="PROSITE" id="PS51257">
    <property type="entry name" value="PROKAR_LIPOPROTEIN"/>
    <property type="match status" value="1"/>
</dbReference>
<dbReference type="Gene3D" id="3.40.30.10">
    <property type="entry name" value="Glutaredoxin"/>
    <property type="match status" value="1"/>
</dbReference>
<dbReference type="InterPro" id="IPR013766">
    <property type="entry name" value="Thioredoxin_domain"/>
</dbReference>
<feature type="domain" description="Thioredoxin" evidence="2">
    <location>
        <begin position="1"/>
        <end position="133"/>
    </location>
</feature>